<keyword evidence="2" id="KW-1185">Reference proteome</keyword>
<evidence type="ECO:0000313" key="1">
    <source>
        <dbReference type="EMBL" id="RZB98914.1"/>
    </source>
</evidence>
<evidence type="ECO:0000313" key="2">
    <source>
        <dbReference type="Proteomes" id="UP000289340"/>
    </source>
</evidence>
<dbReference type="EMBL" id="QZWG01000008">
    <property type="protein sequence ID" value="RZB98914.1"/>
    <property type="molecule type" value="Genomic_DNA"/>
</dbReference>
<accession>A0A445JKI1</accession>
<name>A0A445JKI1_GLYSO</name>
<sequence length="110" mass="12697">MQEGSSAPCSFRISSEGLPLILPYITKQILHASPADFKHLLQNKEVKFEDFTDVAGIGGLIKTLHLDWSPLCCCVIHAHRRFDIRFLYEKLCKKLVYQPEFQQWLQLPLP</sequence>
<dbReference type="Proteomes" id="UP000289340">
    <property type="component" value="Chromosome 8"/>
</dbReference>
<dbReference type="AlphaFoldDB" id="A0A445JKI1"/>
<reference evidence="1 2" key="1">
    <citation type="submission" date="2018-09" db="EMBL/GenBank/DDBJ databases">
        <title>A high-quality reference genome of wild soybean provides a powerful tool to mine soybean genomes.</title>
        <authorList>
            <person name="Xie M."/>
            <person name="Chung C.Y.L."/>
            <person name="Li M.-W."/>
            <person name="Wong F.-L."/>
            <person name="Chan T.-F."/>
            <person name="Lam H.-M."/>
        </authorList>
    </citation>
    <scope>NUCLEOTIDE SEQUENCE [LARGE SCALE GENOMIC DNA]</scope>
    <source>
        <strain evidence="2">cv. W05</strain>
        <tissue evidence="1">Hypocotyl of etiolated seedlings</tissue>
    </source>
</reference>
<protein>
    <submittedName>
        <fullName evidence="1">Uncharacterized protein</fullName>
    </submittedName>
</protein>
<comment type="caution">
    <text evidence="1">The sequence shown here is derived from an EMBL/GenBank/DDBJ whole genome shotgun (WGS) entry which is preliminary data.</text>
</comment>
<organism evidence="1 2">
    <name type="scientific">Glycine soja</name>
    <name type="common">Wild soybean</name>
    <dbReference type="NCBI Taxonomy" id="3848"/>
    <lineage>
        <taxon>Eukaryota</taxon>
        <taxon>Viridiplantae</taxon>
        <taxon>Streptophyta</taxon>
        <taxon>Embryophyta</taxon>
        <taxon>Tracheophyta</taxon>
        <taxon>Spermatophyta</taxon>
        <taxon>Magnoliopsida</taxon>
        <taxon>eudicotyledons</taxon>
        <taxon>Gunneridae</taxon>
        <taxon>Pentapetalae</taxon>
        <taxon>rosids</taxon>
        <taxon>fabids</taxon>
        <taxon>Fabales</taxon>
        <taxon>Fabaceae</taxon>
        <taxon>Papilionoideae</taxon>
        <taxon>50 kb inversion clade</taxon>
        <taxon>NPAAA clade</taxon>
        <taxon>indigoferoid/millettioid clade</taxon>
        <taxon>Phaseoleae</taxon>
        <taxon>Glycine</taxon>
        <taxon>Glycine subgen. Soja</taxon>
    </lineage>
</organism>
<gene>
    <name evidence="1" type="ORF">D0Y65_021690</name>
</gene>
<proteinExistence type="predicted"/>